<evidence type="ECO:0000256" key="6">
    <source>
        <dbReference type="ARBA" id="ARBA00023136"/>
    </source>
</evidence>
<evidence type="ECO:0000313" key="10">
    <source>
        <dbReference type="EMBL" id="MCC2033989.1"/>
    </source>
</evidence>
<organism evidence="10 11">
    <name type="scientific">Microbacterium allomyrinae</name>
    <dbReference type="NCBI Taxonomy" id="2830666"/>
    <lineage>
        <taxon>Bacteria</taxon>
        <taxon>Bacillati</taxon>
        <taxon>Actinomycetota</taxon>
        <taxon>Actinomycetes</taxon>
        <taxon>Micrococcales</taxon>
        <taxon>Microbacteriaceae</taxon>
        <taxon>Microbacterium</taxon>
    </lineage>
</organism>
<reference evidence="10" key="1">
    <citation type="submission" date="2021-04" db="EMBL/GenBank/DDBJ databases">
        <title>Microbacterium tenobrionis sp. nov. and Microbacterium allomyrinae sp. nov., isolated from larvae of Tenobrio molitor and Allomyrina dichotoma, respectively.</title>
        <authorList>
            <person name="Lee S.D."/>
        </authorList>
    </citation>
    <scope>NUCLEOTIDE SEQUENCE</scope>
    <source>
        <strain evidence="10">BWT-G7</strain>
    </source>
</reference>
<comment type="similarity">
    <text evidence="7">Belongs to the binding-protein-dependent transport system permease family.</text>
</comment>
<evidence type="ECO:0000313" key="11">
    <source>
        <dbReference type="Proteomes" id="UP001139354"/>
    </source>
</evidence>
<dbReference type="PANTHER" id="PTHR32243:SF18">
    <property type="entry name" value="INNER MEMBRANE ABC TRANSPORTER PERMEASE PROTEIN YCJP"/>
    <property type="match status" value="1"/>
</dbReference>
<name>A0A9X1S490_9MICO</name>
<feature type="region of interest" description="Disordered" evidence="8">
    <location>
        <begin position="1"/>
        <end position="29"/>
    </location>
</feature>
<keyword evidence="4 7" id="KW-0812">Transmembrane</keyword>
<dbReference type="Gene3D" id="1.10.3720.10">
    <property type="entry name" value="MetI-like"/>
    <property type="match status" value="1"/>
</dbReference>
<feature type="transmembrane region" description="Helical" evidence="7">
    <location>
        <begin position="213"/>
        <end position="235"/>
    </location>
</feature>
<keyword evidence="3" id="KW-1003">Cell membrane</keyword>
<dbReference type="InterPro" id="IPR050901">
    <property type="entry name" value="BP-dep_ABC_trans_perm"/>
</dbReference>
<dbReference type="CDD" id="cd06261">
    <property type="entry name" value="TM_PBP2"/>
    <property type="match status" value="1"/>
</dbReference>
<comment type="caution">
    <text evidence="10">The sequence shown here is derived from an EMBL/GenBank/DDBJ whole genome shotgun (WGS) entry which is preliminary data.</text>
</comment>
<evidence type="ECO:0000256" key="8">
    <source>
        <dbReference type="SAM" id="MobiDB-lite"/>
    </source>
</evidence>
<evidence type="ECO:0000256" key="5">
    <source>
        <dbReference type="ARBA" id="ARBA00022989"/>
    </source>
</evidence>
<dbReference type="GO" id="GO:0005886">
    <property type="term" value="C:plasma membrane"/>
    <property type="evidence" value="ECO:0007669"/>
    <property type="project" value="UniProtKB-SubCell"/>
</dbReference>
<keyword evidence="6 7" id="KW-0472">Membrane</keyword>
<proteinExistence type="inferred from homology"/>
<evidence type="ECO:0000259" key="9">
    <source>
        <dbReference type="PROSITE" id="PS50928"/>
    </source>
</evidence>
<dbReference type="InterPro" id="IPR035906">
    <property type="entry name" value="MetI-like_sf"/>
</dbReference>
<feature type="transmembrane region" description="Helical" evidence="7">
    <location>
        <begin position="169"/>
        <end position="192"/>
    </location>
</feature>
<dbReference type="Pfam" id="PF00528">
    <property type="entry name" value="BPD_transp_1"/>
    <property type="match status" value="1"/>
</dbReference>
<accession>A0A9X1S490</accession>
<dbReference type="EMBL" id="JAGTTN010000008">
    <property type="protein sequence ID" value="MCC2033989.1"/>
    <property type="molecule type" value="Genomic_DNA"/>
</dbReference>
<dbReference type="GO" id="GO:0055085">
    <property type="term" value="P:transmembrane transport"/>
    <property type="evidence" value="ECO:0007669"/>
    <property type="project" value="InterPro"/>
</dbReference>
<protein>
    <submittedName>
        <fullName evidence="10">Carbohydrate ABC transporter permease</fullName>
    </submittedName>
</protein>
<evidence type="ECO:0000256" key="2">
    <source>
        <dbReference type="ARBA" id="ARBA00022448"/>
    </source>
</evidence>
<evidence type="ECO:0000256" key="7">
    <source>
        <dbReference type="RuleBase" id="RU363032"/>
    </source>
</evidence>
<dbReference type="InterPro" id="IPR000515">
    <property type="entry name" value="MetI-like"/>
</dbReference>
<dbReference type="PANTHER" id="PTHR32243">
    <property type="entry name" value="MALTOSE TRANSPORT SYSTEM PERMEASE-RELATED"/>
    <property type="match status" value="1"/>
</dbReference>
<feature type="compositionally biased region" description="Low complexity" evidence="8">
    <location>
        <begin position="10"/>
        <end position="29"/>
    </location>
</feature>
<evidence type="ECO:0000256" key="3">
    <source>
        <dbReference type="ARBA" id="ARBA00022475"/>
    </source>
</evidence>
<keyword evidence="5 7" id="KW-1133">Transmembrane helix</keyword>
<keyword evidence="11" id="KW-1185">Reference proteome</keyword>
<feature type="domain" description="ABC transmembrane type-1" evidence="9">
    <location>
        <begin position="101"/>
        <end position="294"/>
    </location>
</feature>
<feature type="transmembrane region" description="Helical" evidence="7">
    <location>
        <begin position="41"/>
        <end position="62"/>
    </location>
</feature>
<dbReference type="AlphaFoldDB" id="A0A9X1S490"/>
<dbReference type="SUPFAM" id="SSF161098">
    <property type="entry name" value="MetI-like"/>
    <property type="match status" value="1"/>
</dbReference>
<feature type="transmembrane region" description="Helical" evidence="7">
    <location>
        <begin position="276"/>
        <end position="294"/>
    </location>
</feature>
<evidence type="ECO:0000256" key="1">
    <source>
        <dbReference type="ARBA" id="ARBA00004651"/>
    </source>
</evidence>
<gene>
    <name evidence="10" type="ORF">KEC57_17515</name>
</gene>
<dbReference type="Proteomes" id="UP001139354">
    <property type="component" value="Unassembled WGS sequence"/>
</dbReference>
<dbReference type="PROSITE" id="PS50928">
    <property type="entry name" value="ABC_TM1"/>
    <property type="match status" value="1"/>
</dbReference>
<feature type="transmembrane region" description="Helical" evidence="7">
    <location>
        <begin position="97"/>
        <end position="125"/>
    </location>
</feature>
<keyword evidence="2 7" id="KW-0813">Transport</keyword>
<evidence type="ECO:0000256" key="4">
    <source>
        <dbReference type="ARBA" id="ARBA00022692"/>
    </source>
</evidence>
<sequence>MSVSTPTPAPAQVVSAPAPRADRPAAVAPARRSRRRSAATWGWGVLAIVIALIWVFPVYWMINSSMLSSATLESFTPTFLPFGGSFANFTAVIDGSFFGALGISVSVTLIAVFCCLLFAFLASVAISRFRFRGRTTFVLAILIIQMLPAEGLFIAQYKMMSELGLLSNVLGLSLLYIAAVVPFTVWMLRGFVAGVPAELEEAAMVDGLSRTQAFMRITLPLLAPGLVASGVFAFLQCWNEFTVALVIMNAESETLPLWLRGFVQQSASRAIDWGEVMAASTIVAIPVIVFFVIVQGRMTSGLVAGAVKG</sequence>
<feature type="transmembrane region" description="Helical" evidence="7">
    <location>
        <begin position="137"/>
        <end position="157"/>
    </location>
</feature>
<dbReference type="RefSeq" id="WP_229385987.1">
    <property type="nucleotide sequence ID" value="NZ_JAGTTN010000008.1"/>
</dbReference>
<comment type="subcellular location">
    <subcellularLocation>
        <location evidence="1 7">Cell membrane</location>
        <topology evidence="1 7">Multi-pass membrane protein</topology>
    </subcellularLocation>
</comment>